<evidence type="ECO:0008006" key="5">
    <source>
        <dbReference type="Google" id="ProtNLM"/>
    </source>
</evidence>
<accession>A0ABZ2LIK2</accession>
<evidence type="ECO:0000256" key="1">
    <source>
        <dbReference type="SAM" id="MobiDB-lite"/>
    </source>
</evidence>
<evidence type="ECO:0000313" key="4">
    <source>
        <dbReference type="Proteomes" id="UP001374803"/>
    </source>
</evidence>
<keyword evidence="4" id="KW-1185">Reference proteome</keyword>
<feature type="compositionally biased region" description="Basic and acidic residues" evidence="1">
    <location>
        <begin position="162"/>
        <end position="174"/>
    </location>
</feature>
<evidence type="ECO:0000313" key="3">
    <source>
        <dbReference type="EMBL" id="WXB09374.1"/>
    </source>
</evidence>
<organism evidence="3 4">
    <name type="scientific">Pendulispora rubella</name>
    <dbReference type="NCBI Taxonomy" id="2741070"/>
    <lineage>
        <taxon>Bacteria</taxon>
        <taxon>Pseudomonadati</taxon>
        <taxon>Myxococcota</taxon>
        <taxon>Myxococcia</taxon>
        <taxon>Myxococcales</taxon>
        <taxon>Sorangiineae</taxon>
        <taxon>Pendulisporaceae</taxon>
        <taxon>Pendulispora</taxon>
    </lineage>
</organism>
<feature type="region of interest" description="Disordered" evidence="1">
    <location>
        <begin position="152"/>
        <end position="185"/>
    </location>
</feature>
<dbReference type="PROSITE" id="PS51257">
    <property type="entry name" value="PROKAR_LIPOPROTEIN"/>
    <property type="match status" value="1"/>
</dbReference>
<dbReference type="EMBL" id="CP089983">
    <property type="protein sequence ID" value="WXB09374.1"/>
    <property type="molecule type" value="Genomic_DNA"/>
</dbReference>
<proteinExistence type="predicted"/>
<gene>
    <name evidence="3" type="ORF">LVJ94_19350</name>
</gene>
<name>A0ABZ2LIK2_9BACT</name>
<evidence type="ECO:0000256" key="2">
    <source>
        <dbReference type="SAM" id="SignalP"/>
    </source>
</evidence>
<dbReference type="Proteomes" id="UP001374803">
    <property type="component" value="Chromosome"/>
</dbReference>
<feature type="chain" id="PRO_5047000051" description="Outer membrane protein beta-barrel domain-containing protein" evidence="2">
    <location>
        <begin position="25"/>
        <end position="355"/>
    </location>
</feature>
<keyword evidence="2" id="KW-0732">Signal</keyword>
<sequence length="355" mass="37823">MTGRGLRHALVLGIAILVACASNAAAEEPPAAPVRVVLLGRPNASALTRMRAELETLGWQVFAPRPRAPAPRPGGSTDALAPSREELEGTAREFHATALVEVDDEGALHVWVVDAAGHVQPVEVVHMATEDVTTLRSAEVVRVAVEYRLRSREAAASNRPEQAADHPEESREPSEAGPSAPPKFRVSAGLSAMTMPYGGMRPGWNLRLGASYHFQRHVGIALFAGVPLVPNTWEPKGSSTDIRAWLLGIGPVFTWESKQRLWAVTAGGGIAGAAMEYSGGALNAHAHEIDRKGPMAIPFLEFGVGVRIFSESRLTFAALVGQALPRTTVSLVQHDNSAVWGQPLTMLSLTLDAGF</sequence>
<dbReference type="RefSeq" id="WP_394839047.1">
    <property type="nucleotide sequence ID" value="NZ_CP089929.1"/>
</dbReference>
<protein>
    <recommendedName>
        <fullName evidence="5">Outer membrane protein beta-barrel domain-containing protein</fullName>
    </recommendedName>
</protein>
<reference evidence="3" key="1">
    <citation type="submission" date="2021-12" db="EMBL/GenBank/DDBJ databases">
        <title>Discovery of the Pendulisporaceae a myxobacterial family with distinct sporulation behavior and unique specialized metabolism.</title>
        <authorList>
            <person name="Garcia R."/>
            <person name="Popoff A."/>
            <person name="Bader C.D."/>
            <person name="Loehr J."/>
            <person name="Walesch S."/>
            <person name="Walt C."/>
            <person name="Boldt J."/>
            <person name="Bunk B."/>
            <person name="Haeckl F.J.F.P.J."/>
            <person name="Gunesch A.P."/>
            <person name="Birkelbach J."/>
            <person name="Nuebel U."/>
            <person name="Pietschmann T."/>
            <person name="Bach T."/>
            <person name="Mueller R."/>
        </authorList>
    </citation>
    <scope>NUCLEOTIDE SEQUENCE</scope>
    <source>
        <strain evidence="3">MSr11367</strain>
    </source>
</reference>
<feature type="signal peptide" evidence="2">
    <location>
        <begin position="1"/>
        <end position="24"/>
    </location>
</feature>